<dbReference type="InterPro" id="IPR002347">
    <property type="entry name" value="SDR_fam"/>
</dbReference>
<evidence type="ECO:0000256" key="6">
    <source>
        <dbReference type="ARBA" id="ARBA00071389"/>
    </source>
</evidence>
<evidence type="ECO:0000256" key="8">
    <source>
        <dbReference type="ARBA" id="ARBA00079135"/>
    </source>
</evidence>
<dbReference type="OrthoDB" id="9803333at2"/>
<evidence type="ECO:0000256" key="7">
    <source>
        <dbReference type="ARBA" id="ARBA00075624"/>
    </source>
</evidence>
<evidence type="ECO:0000256" key="5">
    <source>
        <dbReference type="ARBA" id="ARBA00066584"/>
    </source>
</evidence>
<dbReference type="PRINTS" id="PR00081">
    <property type="entry name" value="GDHRDH"/>
</dbReference>
<evidence type="ECO:0000313" key="9">
    <source>
        <dbReference type="EMBL" id="SFM03954.1"/>
    </source>
</evidence>
<dbReference type="SUPFAM" id="SSF51735">
    <property type="entry name" value="NAD(P)-binding Rossmann-fold domains"/>
    <property type="match status" value="1"/>
</dbReference>
<organism evidence="9 10">
    <name type="scientific">Pelosinus propionicus DSM 13327</name>
    <dbReference type="NCBI Taxonomy" id="1123291"/>
    <lineage>
        <taxon>Bacteria</taxon>
        <taxon>Bacillati</taxon>
        <taxon>Bacillota</taxon>
        <taxon>Negativicutes</taxon>
        <taxon>Selenomonadales</taxon>
        <taxon>Sporomusaceae</taxon>
        <taxon>Pelosinus</taxon>
    </lineage>
</organism>
<dbReference type="Pfam" id="PF13561">
    <property type="entry name" value="adh_short_C2"/>
    <property type="match status" value="1"/>
</dbReference>
<name>A0A1I4ML14_9FIRM</name>
<evidence type="ECO:0000256" key="1">
    <source>
        <dbReference type="ARBA" id="ARBA00006484"/>
    </source>
</evidence>
<comment type="catalytic activity">
    <reaction evidence="4">
        <text>2-dehydro-3-deoxy-D-gluconate + NAD(+) = 3-deoxy-D-glycero-2,5-hexodiulosonate + NADH + H(+)</text>
        <dbReference type="Rhea" id="RHEA:24232"/>
        <dbReference type="ChEBI" id="CHEBI:15378"/>
        <dbReference type="ChEBI" id="CHEBI:29071"/>
        <dbReference type="ChEBI" id="CHEBI:57540"/>
        <dbReference type="ChEBI" id="CHEBI:57945"/>
        <dbReference type="ChEBI" id="CHEBI:57990"/>
        <dbReference type="EC" id="1.1.1.127"/>
    </reaction>
</comment>
<keyword evidence="10" id="KW-1185">Reference proteome</keyword>
<dbReference type="InterPro" id="IPR036291">
    <property type="entry name" value="NAD(P)-bd_dom_sf"/>
</dbReference>
<dbReference type="FunFam" id="3.40.50.720:FF:000081">
    <property type="entry name" value="2-deoxy-D-gluconate 3-dehydrogenase"/>
    <property type="match status" value="1"/>
</dbReference>
<dbReference type="NCBIfam" id="TIGR01832">
    <property type="entry name" value="kduD"/>
    <property type="match status" value="1"/>
</dbReference>
<dbReference type="RefSeq" id="WP_090939985.1">
    <property type="nucleotide sequence ID" value="NZ_FOTS01000035.1"/>
</dbReference>
<dbReference type="InterPro" id="IPR011286">
    <property type="entry name" value="2-deoxy-D-gluc_3_DH"/>
</dbReference>
<evidence type="ECO:0000256" key="3">
    <source>
        <dbReference type="ARBA" id="ARBA00023027"/>
    </source>
</evidence>
<dbReference type="PRINTS" id="PR00080">
    <property type="entry name" value="SDRFAMILY"/>
</dbReference>
<gene>
    <name evidence="9" type="ORF">SAMN04490355_10359</name>
</gene>
<evidence type="ECO:0000256" key="2">
    <source>
        <dbReference type="ARBA" id="ARBA00023002"/>
    </source>
</evidence>
<dbReference type="GO" id="GO:0047001">
    <property type="term" value="F:2-dehydro-3-deoxy-D-gluconate 5-dehydrogenase activity"/>
    <property type="evidence" value="ECO:0007669"/>
    <property type="project" value="UniProtKB-EC"/>
</dbReference>
<comment type="similarity">
    <text evidence="1">Belongs to the short-chain dehydrogenases/reductases (SDR) family.</text>
</comment>
<dbReference type="PANTHER" id="PTHR42760">
    <property type="entry name" value="SHORT-CHAIN DEHYDROGENASES/REDUCTASES FAMILY MEMBER"/>
    <property type="match status" value="1"/>
</dbReference>
<evidence type="ECO:0000313" key="10">
    <source>
        <dbReference type="Proteomes" id="UP000199520"/>
    </source>
</evidence>
<dbReference type="PROSITE" id="PS00061">
    <property type="entry name" value="ADH_SHORT"/>
    <property type="match status" value="1"/>
</dbReference>
<dbReference type="Gene3D" id="3.40.50.720">
    <property type="entry name" value="NAD(P)-binding Rossmann-like Domain"/>
    <property type="match status" value="1"/>
</dbReference>
<keyword evidence="3" id="KW-0520">NAD</keyword>
<accession>A0A1I4ML14</accession>
<dbReference type="EMBL" id="FOTS01000035">
    <property type="protein sequence ID" value="SFM03954.1"/>
    <property type="molecule type" value="Genomic_DNA"/>
</dbReference>
<protein>
    <recommendedName>
        <fullName evidence="6">2-dehydro-3-deoxy-D-gluconate 5-dehydrogenase</fullName>
        <ecNumber evidence="5">1.1.1.127</ecNumber>
    </recommendedName>
    <alternativeName>
        <fullName evidence="7">2-keto-3-deoxygluconate 5-dehydrogenase</fullName>
    </alternativeName>
    <alternativeName>
        <fullName evidence="8">2-keto-3-deoxygluconate oxidoreductase</fullName>
    </alternativeName>
</protein>
<dbReference type="EC" id="1.1.1.127" evidence="5"/>
<dbReference type="Proteomes" id="UP000199520">
    <property type="component" value="Unassembled WGS sequence"/>
</dbReference>
<dbReference type="InterPro" id="IPR020904">
    <property type="entry name" value="Sc_DH/Rdtase_CS"/>
</dbReference>
<dbReference type="AlphaFoldDB" id="A0A1I4ML14"/>
<keyword evidence="2" id="KW-0560">Oxidoreductase</keyword>
<evidence type="ECO:0000256" key="4">
    <source>
        <dbReference type="ARBA" id="ARBA00051099"/>
    </source>
</evidence>
<dbReference type="PANTHER" id="PTHR42760:SF5">
    <property type="entry name" value="2-DEHYDRO-3-DEOXY-D-GLUCONATE 5-DEHYDROGENASE"/>
    <property type="match status" value="1"/>
</dbReference>
<dbReference type="GO" id="GO:0008678">
    <property type="term" value="F:2-deoxy-D-gluconate 3-dehydrogenase activity"/>
    <property type="evidence" value="ECO:0007669"/>
    <property type="project" value="InterPro"/>
</dbReference>
<sequence length="252" mass="26545">MNTMFDLTGKVAIVTGAAMGLGQGMALALANAGADIVSVGLGDNTQTQRLIEGAGRRFLAVEANLMSIEVIAPVIEKVVAALGKIDILVNCAGTIRRADAIDFTEKDWDDVMDLNLKTVFFFSQAAAKQFIKQGYGGKIINIASMLSFQGGIRVPSYTGSKSGVMGITRLMANEWAKYNINANAIAPGYMATANTAPIRADAQRNAEIVGRIPAGRWGLPEDLAGPVVFLAAPASDYVNGYTVAVDGGWLAR</sequence>
<proteinExistence type="inferred from homology"/>
<dbReference type="STRING" id="1123291.SAMN04490355_10359"/>
<reference evidence="10" key="1">
    <citation type="submission" date="2016-10" db="EMBL/GenBank/DDBJ databases">
        <authorList>
            <person name="Varghese N."/>
            <person name="Submissions S."/>
        </authorList>
    </citation>
    <scope>NUCLEOTIDE SEQUENCE [LARGE SCALE GENOMIC DNA]</scope>
    <source>
        <strain evidence="10">DSM 13327</strain>
    </source>
</reference>
<dbReference type="GO" id="GO:0051287">
    <property type="term" value="F:NAD binding"/>
    <property type="evidence" value="ECO:0007669"/>
    <property type="project" value="InterPro"/>
</dbReference>